<name>X1LN61_9ZZZZ</name>
<sequence>EMLNKLNKFLIREENKIDEDPRWAELRKLKLK</sequence>
<protein>
    <submittedName>
        <fullName evidence="1">Uncharacterized protein</fullName>
    </submittedName>
</protein>
<dbReference type="AlphaFoldDB" id="X1LN61"/>
<evidence type="ECO:0000313" key="1">
    <source>
        <dbReference type="EMBL" id="GAI20508.1"/>
    </source>
</evidence>
<reference evidence="1" key="1">
    <citation type="journal article" date="2014" name="Front. Microbiol.">
        <title>High frequency of phylogenetically diverse reductive dehalogenase-homologous genes in deep subseafloor sedimentary metagenomes.</title>
        <authorList>
            <person name="Kawai M."/>
            <person name="Futagami T."/>
            <person name="Toyoda A."/>
            <person name="Takaki Y."/>
            <person name="Nishi S."/>
            <person name="Hori S."/>
            <person name="Arai W."/>
            <person name="Tsubouchi T."/>
            <person name="Morono Y."/>
            <person name="Uchiyama I."/>
            <person name="Ito T."/>
            <person name="Fujiyama A."/>
            <person name="Inagaki F."/>
            <person name="Takami H."/>
        </authorList>
    </citation>
    <scope>NUCLEOTIDE SEQUENCE</scope>
    <source>
        <strain evidence="1">Expedition CK06-06</strain>
    </source>
</reference>
<dbReference type="EMBL" id="BARV01017189">
    <property type="protein sequence ID" value="GAI20508.1"/>
    <property type="molecule type" value="Genomic_DNA"/>
</dbReference>
<accession>X1LN61</accession>
<comment type="caution">
    <text evidence="1">The sequence shown here is derived from an EMBL/GenBank/DDBJ whole genome shotgun (WGS) entry which is preliminary data.</text>
</comment>
<feature type="non-terminal residue" evidence="1">
    <location>
        <position position="1"/>
    </location>
</feature>
<gene>
    <name evidence="1" type="ORF">S06H3_29347</name>
</gene>
<proteinExistence type="predicted"/>
<organism evidence="1">
    <name type="scientific">marine sediment metagenome</name>
    <dbReference type="NCBI Taxonomy" id="412755"/>
    <lineage>
        <taxon>unclassified sequences</taxon>
        <taxon>metagenomes</taxon>
        <taxon>ecological metagenomes</taxon>
    </lineage>
</organism>